<feature type="region of interest" description="Disordered" evidence="1">
    <location>
        <begin position="44"/>
        <end position="69"/>
    </location>
</feature>
<dbReference type="eggNOG" id="COG1711">
    <property type="taxonomic scope" value="Bacteria"/>
</dbReference>
<dbReference type="Proteomes" id="UP000001890">
    <property type="component" value="Chromosome"/>
</dbReference>
<feature type="compositionally biased region" description="Pro residues" evidence="1">
    <location>
        <begin position="44"/>
        <end position="53"/>
    </location>
</feature>
<evidence type="ECO:0000313" key="3">
    <source>
        <dbReference type="Proteomes" id="UP000001890"/>
    </source>
</evidence>
<evidence type="ECO:0000313" key="2">
    <source>
        <dbReference type="EMBL" id="CBA15229.1"/>
    </source>
</evidence>
<protein>
    <recommendedName>
        <fullName evidence="4">DUF3014 domain-containing protein</fullName>
    </recommendedName>
</protein>
<evidence type="ECO:0008006" key="4">
    <source>
        <dbReference type="Google" id="ProtNLM"/>
    </source>
</evidence>
<reference evidence="2 3" key="1">
    <citation type="journal article" date="2009" name="BMC Genomics">
        <title>The complete genome sequence of Xanthomonas albilineans provides new insights into the reductive genome evolution of the xylem-limited Xanthomonadaceae.</title>
        <authorList>
            <person name="Pieretti I."/>
            <person name="Royer M."/>
            <person name="Barbe V."/>
            <person name="Carrere S."/>
            <person name="Koebnik R."/>
            <person name="Cociancich S."/>
            <person name="Couloux A."/>
            <person name="Darrasse A."/>
            <person name="Gouzy J."/>
            <person name="Jacques M.A."/>
            <person name="Lauber E."/>
            <person name="Manceau C."/>
            <person name="Mangenot S."/>
            <person name="Poussier S."/>
            <person name="Segurens B."/>
            <person name="Szurek B."/>
            <person name="Verdier V."/>
            <person name="Arlat M."/>
            <person name="Rott P."/>
        </authorList>
    </citation>
    <scope>NUCLEOTIDE SEQUENCE [LARGE SCALE GENOMIC DNA]</scope>
    <source>
        <strain evidence="3">GPE PC73 / CFBP 7063</strain>
    </source>
</reference>
<dbReference type="InterPro" id="IPR021382">
    <property type="entry name" value="DUF3014"/>
</dbReference>
<name>D2UC18_XANAP</name>
<dbReference type="STRING" id="380358.XALC_0711"/>
<accession>D2UC18</accession>
<dbReference type="KEGG" id="xal:XALC_0711"/>
<gene>
    <name evidence="2" type="ordered locus">XALc_0711</name>
</gene>
<dbReference type="EMBL" id="FP565176">
    <property type="protein sequence ID" value="CBA15229.1"/>
    <property type="molecule type" value="Genomic_DNA"/>
</dbReference>
<dbReference type="AlphaFoldDB" id="D2UC18"/>
<proteinExistence type="predicted"/>
<dbReference type="Pfam" id="PF11219">
    <property type="entry name" value="DUF3014"/>
    <property type="match status" value="1"/>
</dbReference>
<evidence type="ECO:0000256" key="1">
    <source>
        <dbReference type="SAM" id="MobiDB-lite"/>
    </source>
</evidence>
<sequence length="285" mass="30184">MPPRPAMPPRPSLWPWMLVAVLVVAAAAWLFRDALGGLLQRVAPPSPPPPSAPVAPAVPSAPAAADAASAPPIQHPIDAAAADAADAAIPSLAESDAAAWTELTKLAGGDTPLALLLRDHLIQRLVTMVDNLTQHRVTTRALALTAVPGALQVSKDASGIQVIAEANAQRYALYVQAFTHADPKVLVAAYRRFYPLFQQAYVELGYPHGYFNDRLVQVIDHLLQTPLPSAPLAVVNDPVHGKFRFVDPALESLSVGQKALLRLGPTQAAAVKVQLRALRAGLTQT</sequence>
<feature type="compositionally biased region" description="Low complexity" evidence="1">
    <location>
        <begin position="54"/>
        <end position="69"/>
    </location>
</feature>
<organism evidence="2 3">
    <name type="scientific">Xanthomonas albilineans (strain GPE PC73 / CFBP 7063)</name>
    <dbReference type="NCBI Taxonomy" id="380358"/>
    <lineage>
        <taxon>Bacteria</taxon>
        <taxon>Pseudomonadati</taxon>
        <taxon>Pseudomonadota</taxon>
        <taxon>Gammaproteobacteria</taxon>
        <taxon>Lysobacterales</taxon>
        <taxon>Lysobacteraceae</taxon>
        <taxon>Xanthomonas</taxon>
    </lineage>
</organism>
<keyword evidence="3" id="KW-1185">Reference proteome</keyword>